<reference evidence="2" key="1">
    <citation type="journal article" date="2013" name="PLoS ONE">
        <title>Gene expression in gut symbiotic organ of stinkbug affected by extracellular bacterial symbiont.</title>
        <authorList>
            <person name="Futahashi R."/>
            <person name="Tanaka K."/>
            <person name="Tanahashi M."/>
            <person name="Nikoh N."/>
            <person name="Kikuchi Y."/>
            <person name="Lee B.L."/>
            <person name="Fukatsu T."/>
        </authorList>
    </citation>
    <scope>NUCLEOTIDE SEQUENCE</scope>
    <source>
        <tissue evidence="2">Midgut</tissue>
    </source>
</reference>
<protein>
    <submittedName>
        <fullName evidence="2">Unkown protein</fullName>
    </submittedName>
</protein>
<feature type="region of interest" description="Disordered" evidence="1">
    <location>
        <begin position="27"/>
        <end position="67"/>
    </location>
</feature>
<evidence type="ECO:0000256" key="1">
    <source>
        <dbReference type="SAM" id="MobiDB-lite"/>
    </source>
</evidence>
<dbReference type="EMBL" id="AK417705">
    <property type="protein sequence ID" value="BAN20920.1"/>
    <property type="molecule type" value="mRNA"/>
</dbReference>
<name>R4WJI2_RIPPE</name>
<organism evidence="2">
    <name type="scientific">Riptortus pedestris</name>
    <name type="common">Bean bug</name>
    <dbReference type="NCBI Taxonomy" id="329032"/>
    <lineage>
        <taxon>Eukaryota</taxon>
        <taxon>Metazoa</taxon>
        <taxon>Ecdysozoa</taxon>
        <taxon>Arthropoda</taxon>
        <taxon>Hexapoda</taxon>
        <taxon>Insecta</taxon>
        <taxon>Pterygota</taxon>
        <taxon>Neoptera</taxon>
        <taxon>Paraneoptera</taxon>
        <taxon>Hemiptera</taxon>
        <taxon>Heteroptera</taxon>
        <taxon>Panheteroptera</taxon>
        <taxon>Pentatomomorpha</taxon>
        <taxon>Coreoidea</taxon>
        <taxon>Alydidae</taxon>
        <taxon>Riptortus</taxon>
    </lineage>
</organism>
<sequence length="67" mass="7648">MKKNGRQSVNKGDGIMLLKLKKNQLLRARKIPKGTPNRANKTQQNNNQKNRSNHNSNLLSKVNLLNQ</sequence>
<dbReference type="AlphaFoldDB" id="R4WJI2"/>
<accession>R4WJI2</accession>
<evidence type="ECO:0000313" key="2">
    <source>
        <dbReference type="EMBL" id="BAN20920.1"/>
    </source>
</evidence>
<proteinExistence type="evidence at transcript level"/>
<feature type="compositionally biased region" description="Low complexity" evidence="1">
    <location>
        <begin position="37"/>
        <end position="67"/>
    </location>
</feature>